<keyword evidence="6" id="KW-1133">Transmembrane helix</keyword>
<keyword evidence="14" id="KW-0413">Isomerase</keyword>
<dbReference type="Gene3D" id="3.10.50.40">
    <property type="match status" value="1"/>
</dbReference>
<evidence type="ECO:0000256" key="12">
    <source>
        <dbReference type="ARBA" id="ARBA00040743"/>
    </source>
</evidence>
<keyword evidence="14" id="KW-0697">Rotamase</keyword>
<evidence type="ECO:0000256" key="2">
    <source>
        <dbReference type="ARBA" id="ARBA00018370"/>
    </source>
</evidence>
<evidence type="ECO:0000256" key="11">
    <source>
        <dbReference type="ARBA" id="ARBA00038408"/>
    </source>
</evidence>
<dbReference type="Proteomes" id="UP000321857">
    <property type="component" value="Chromosome"/>
</dbReference>
<reference evidence="16 17" key="1">
    <citation type="submission" date="2019-07" db="EMBL/GenBank/DDBJ databases">
        <title>Sphingomonas AE3 Genome sequencing and assembly.</title>
        <authorList>
            <person name="Kim H."/>
        </authorList>
    </citation>
    <scope>NUCLEOTIDE SEQUENCE [LARGE SCALE GENOMIC DNA]</scope>
    <source>
        <strain evidence="16 17">AE3</strain>
    </source>
</reference>
<dbReference type="Gene3D" id="1.10.4030.10">
    <property type="entry name" value="Porin chaperone SurA, peptide-binding domain"/>
    <property type="match status" value="1"/>
</dbReference>
<evidence type="ECO:0000256" key="9">
    <source>
        <dbReference type="ARBA" id="ARBA00030642"/>
    </source>
</evidence>
<dbReference type="PROSITE" id="PS50198">
    <property type="entry name" value="PPIC_PPIASE_2"/>
    <property type="match status" value="1"/>
</dbReference>
<evidence type="ECO:0000256" key="13">
    <source>
        <dbReference type="ARBA" id="ARBA00042775"/>
    </source>
</evidence>
<keyword evidence="5" id="KW-0812">Transmembrane</keyword>
<keyword evidence="3" id="KW-1003">Cell membrane</keyword>
<keyword evidence="8" id="KW-0143">Chaperone</keyword>
<gene>
    <name evidence="16" type="ORF">FMM02_10410</name>
</gene>
<evidence type="ECO:0000256" key="6">
    <source>
        <dbReference type="ARBA" id="ARBA00022989"/>
    </source>
</evidence>
<evidence type="ECO:0000256" key="10">
    <source>
        <dbReference type="ARBA" id="ARBA00031484"/>
    </source>
</evidence>
<evidence type="ECO:0000313" key="17">
    <source>
        <dbReference type="Proteomes" id="UP000321857"/>
    </source>
</evidence>
<evidence type="ECO:0000259" key="15">
    <source>
        <dbReference type="PROSITE" id="PS50198"/>
    </source>
</evidence>
<evidence type="ECO:0000256" key="1">
    <source>
        <dbReference type="ARBA" id="ARBA00004382"/>
    </source>
</evidence>
<evidence type="ECO:0000256" key="4">
    <source>
        <dbReference type="ARBA" id="ARBA00022519"/>
    </source>
</evidence>
<keyword evidence="4" id="KW-0997">Cell inner membrane</keyword>
<feature type="domain" description="PpiC" evidence="15">
    <location>
        <begin position="271"/>
        <end position="360"/>
    </location>
</feature>
<evidence type="ECO:0000313" key="16">
    <source>
        <dbReference type="EMBL" id="QDP20327.1"/>
    </source>
</evidence>
<evidence type="ECO:0000256" key="3">
    <source>
        <dbReference type="ARBA" id="ARBA00022475"/>
    </source>
</evidence>
<dbReference type="Pfam" id="PF13145">
    <property type="entry name" value="Rotamase_2"/>
    <property type="match status" value="1"/>
</dbReference>
<dbReference type="InterPro" id="IPR052029">
    <property type="entry name" value="PpiD_chaperone"/>
</dbReference>
<dbReference type="SUPFAM" id="SSF109998">
    <property type="entry name" value="Triger factor/SurA peptide-binding domain-like"/>
    <property type="match status" value="1"/>
</dbReference>
<proteinExistence type="inferred from homology"/>
<dbReference type="OrthoDB" id="9768393at2"/>
<evidence type="ECO:0000256" key="5">
    <source>
        <dbReference type="ARBA" id="ARBA00022692"/>
    </source>
</evidence>
<dbReference type="PANTHER" id="PTHR47529">
    <property type="entry name" value="PEPTIDYL-PROLYL CIS-TRANS ISOMERASE D"/>
    <property type="match status" value="1"/>
</dbReference>
<sequence>MLAAFRNLSKSALGTVVAVLFLLAILASFALADLSNVRSGTMGGGGGEALVEVGSEEVSERELSDRMRRALQDAQREDPTATYASIAGQFGALLESLVDEKALLSFAQDHGFFLSKRLVDGQIASLPQTRGLDGKFNDQAYAAFLQQQQMTDAQLRNMLRVALMQRLIVAPAAVEARVPIGVARSYADMLLEQREGQMALVPAEMFRAGLNPSDGDLQSFYAQNRQRYVIPEQRVLKIARLGPEAVAGVQPTDAEIAAYYNANRATYGGLETRVISQAVVQDKAAADGIAARARGGAAFAAAAAPAGFAAADVTLGAQNREQFGALAGETVANAAFSAKSGAIVGPVRSDLGWHVIKIEEVRAASGRSLAAARGEIATLLAANKRKEALTDLLTQVEDQIADGASFAEAAAAAKLQVVTTPGIFSNGTARGDGDFRLPTELAPALQAGFAMAVDDDPEVITLPNDAGYALVGVDRVIEAAPAPLAQIREKVRDDWIKRKALDRARAVASEIAAKVARGMSMDEARASAGVALPPIESVTARRLQITQANADAVTALRMMFSLSEGKSRLVADPQNRGFVIVKTNKITPGNALNNPGLISQTQSAFQQTASNELGEQFLAALKADQGVERDADAIAAARQRIIGSGQ</sequence>
<evidence type="ECO:0000256" key="8">
    <source>
        <dbReference type="ARBA" id="ARBA00023186"/>
    </source>
</evidence>
<name>A0A516ITX1_9SPHN</name>
<dbReference type="InterPro" id="IPR000297">
    <property type="entry name" value="PPIase_PpiC"/>
</dbReference>
<dbReference type="AlphaFoldDB" id="A0A516ITX1"/>
<comment type="subcellular location">
    <subcellularLocation>
        <location evidence="1">Cell inner membrane</location>
        <topology evidence="1">Single-pass type II membrane protein</topology>
        <orientation evidence="1">Periplasmic side</orientation>
    </subcellularLocation>
</comment>
<dbReference type="SUPFAM" id="SSF54534">
    <property type="entry name" value="FKBP-like"/>
    <property type="match status" value="1"/>
</dbReference>
<keyword evidence="17" id="KW-1185">Reference proteome</keyword>
<keyword evidence="7" id="KW-0472">Membrane</keyword>
<dbReference type="PANTHER" id="PTHR47529:SF1">
    <property type="entry name" value="PERIPLASMIC CHAPERONE PPID"/>
    <property type="match status" value="1"/>
</dbReference>
<evidence type="ECO:0000256" key="14">
    <source>
        <dbReference type="PROSITE-ProRule" id="PRU00278"/>
    </source>
</evidence>
<protein>
    <recommendedName>
        <fullName evidence="2">Parvulin-like PPIase</fullName>
    </recommendedName>
    <alternativeName>
        <fullName evidence="9">Peptidyl-prolyl cis-trans isomerase plp</fullName>
    </alternativeName>
    <alternativeName>
        <fullName evidence="12">Periplasmic chaperone PpiD</fullName>
    </alternativeName>
    <alternativeName>
        <fullName evidence="13">Periplasmic folding chaperone</fullName>
    </alternativeName>
    <alternativeName>
        <fullName evidence="10">Rotamase plp</fullName>
    </alternativeName>
</protein>
<dbReference type="Pfam" id="PF13624">
    <property type="entry name" value="SurA_N_3"/>
    <property type="match status" value="1"/>
</dbReference>
<accession>A0A516ITX1</accession>
<dbReference type="GO" id="GO:0005886">
    <property type="term" value="C:plasma membrane"/>
    <property type="evidence" value="ECO:0007669"/>
    <property type="project" value="UniProtKB-SubCell"/>
</dbReference>
<dbReference type="KEGG" id="sxa:FMM02_10410"/>
<organism evidence="16 17">
    <name type="scientific">Sphingomonas xanthus</name>
    <dbReference type="NCBI Taxonomy" id="2594473"/>
    <lineage>
        <taxon>Bacteria</taxon>
        <taxon>Pseudomonadati</taxon>
        <taxon>Pseudomonadota</taxon>
        <taxon>Alphaproteobacteria</taxon>
        <taxon>Sphingomonadales</taxon>
        <taxon>Sphingomonadaceae</taxon>
        <taxon>Sphingomonas</taxon>
    </lineage>
</organism>
<dbReference type="GO" id="GO:0003755">
    <property type="term" value="F:peptidyl-prolyl cis-trans isomerase activity"/>
    <property type="evidence" value="ECO:0007669"/>
    <property type="project" value="UniProtKB-KW"/>
</dbReference>
<dbReference type="InterPro" id="IPR027304">
    <property type="entry name" value="Trigger_fact/SurA_dom_sf"/>
</dbReference>
<dbReference type="InterPro" id="IPR046357">
    <property type="entry name" value="PPIase_dom_sf"/>
</dbReference>
<evidence type="ECO:0000256" key="7">
    <source>
        <dbReference type="ARBA" id="ARBA00023136"/>
    </source>
</evidence>
<dbReference type="RefSeq" id="WP_147494775.1">
    <property type="nucleotide sequence ID" value="NZ_CP041659.1"/>
</dbReference>
<comment type="similarity">
    <text evidence="11">Belongs to the PpiD chaperone family.</text>
</comment>
<dbReference type="EMBL" id="CP041659">
    <property type="protein sequence ID" value="QDP20327.1"/>
    <property type="molecule type" value="Genomic_DNA"/>
</dbReference>